<dbReference type="InterPro" id="IPR029039">
    <property type="entry name" value="Flavoprotein-like_sf"/>
</dbReference>
<dbReference type="InterPro" id="IPR026816">
    <property type="entry name" value="Flavodoxin_dom"/>
</dbReference>
<sequence>MNCAVRYYSRSGNTKLVADEIARSLDIKAVSVDDSAGKLNKPVDVLFIGGALYAYGIDQHLKSYLKEIDAKNVKKAAVFSTSWISKHAIEVIKEELKQKGIQVADEVFYVRGKANDTQIKEAQQFAKKML</sequence>
<evidence type="ECO:0000259" key="1">
    <source>
        <dbReference type="PROSITE" id="PS50902"/>
    </source>
</evidence>
<comment type="caution">
    <text evidence="2">The sequence shown here is derived from an EMBL/GenBank/DDBJ whole genome shotgun (WGS) entry which is preliminary data.</text>
</comment>
<dbReference type="AlphaFoldDB" id="A0A844FSR9"/>
<keyword evidence="3" id="KW-1185">Reference proteome</keyword>
<dbReference type="Pfam" id="PF12724">
    <property type="entry name" value="Flavodoxin_5"/>
    <property type="match status" value="1"/>
</dbReference>
<reference evidence="2 3" key="1">
    <citation type="submission" date="2019-08" db="EMBL/GenBank/DDBJ databases">
        <title>In-depth cultivation of the pig gut microbiome towards novel bacterial diversity and tailored functional studies.</title>
        <authorList>
            <person name="Wylensek D."/>
            <person name="Hitch T.C.A."/>
            <person name="Clavel T."/>
        </authorList>
    </citation>
    <scope>NUCLEOTIDE SEQUENCE [LARGE SCALE GENOMIC DNA]</scope>
    <source>
        <strain evidence="2 3">CA-Schmier-601-WT-3</strain>
    </source>
</reference>
<proteinExistence type="predicted"/>
<protein>
    <submittedName>
        <fullName evidence="2">Flavodoxin</fullName>
    </submittedName>
</protein>
<feature type="domain" description="Flavodoxin-like" evidence="1">
    <location>
        <begin position="3"/>
        <end position="130"/>
    </location>
</feature>
<dbReference type="Gene3D" id="3.40.50.360">
    <property type="match status" value="1"/>
</dbReference>
<evidence type="ECO:0000313" key="3">
    <source>
        <dbReference type="Proteomes" id="UP000442619"/>
    </source>
</evidence>
<dbReference type="Proteomes" id="UP000442619">
    <property type="component" value="Unassembled WGS sequence"/>
</dbReference>
<dbReference type="InterPro" id="IPR008254">
    <property type="entry name" value="Flavodoxin/NO_synth"/>
</dbReference>
<name>A0A844FSR9_9FIRM</name>
<dbReference type="GO" id="GO:0016651">
    <property type="term" value="F:oxidoreductase activity, acting on NAD(P)H"/>
    <property type="evidence" value="ECO:0007669"/>
    <property type="project" value="UniProtKB-ARBA"/>
</dbReference>
<accession>A0A844FSR9</accession>
<dbReference type="RefSeq" id="WP_154514616.1">
    <property type="nucleotide sequence ID" value="NZ_VUNM01000005.1"/>
</dbReference>
<dbReference type="PROSITE" id="PS50902">
    <property type="entry name" value="FLAVODOXIN_LIKE"/>
    <property type="match status" value="1"/>
</dbReference>
<evidence type="ECO:0000313" key="2">
    <source>
        <dbReference type="EMBL" id="MST88685.1"/>
    </source>
</evidence>
<organism evidence="2 3">
    <name type="scientific">Sharpea porci</name>
    <dbReference type="NCBI Taxonomy" id="2652286"/>
    <lineage>
        <taxon>Bacteria</taxon>
        <taxon>Bacillati</taxon>
        <taxon>Bacillota</taxon>
        <taxon>Erysipelotrichia</taxon>
        <taxon>Erysipelotrichales</taxon>
        <taxon>Coprobacillaceae</taxon>
        <taxon>Sharpea</taxon>
    </lineage>
</organism>
<dbReference type="SUPFAM" id="SSF52218">
    <property type="entry name" value="Flavoproteins"/>
    <property type="match status" value="1"/>
</dbReference>
<dbReference type="GO" id="GO:0010181">
    <property type="term" value="F:FMN binding"/>
    <property type="evidence" value="ECO:0007669"/>
    <property type="project" value="InterPro"/>
</dbReference>
<gene>
    <name evidence="2" type="ORF">FYJ79_03680</name>
</gene>
<dbReference type="EMBL" id="VUNM01000005">
    <property type="protein sequence ID" value="MST88685.1"/>
    <property type="molecule type" value="Genomic_DNA"/>
</dbReference>